<gene>
    <name evidence="2" type="ORF">ACFPTP_04305</name>
</gene>
<keyword evidence="3" id="KW-1185">Reference proteome</keyword>
<evidence type="ECO:0000259" key="1">
    <source>
        <dbReference type="Pfam" id="PF12146"/>
    </source>
</evidence>
<proteinExistence type="predicted"/>
<dbReference type="Pfam" id="PF12146">
    <property type="entry name" value="Hydrolase_4"/>
    <property type="match status" value="1"/>
</dbReference>
<comment type="caution">
    <text evidence="2">The sequence shown here is derived from an EMBL/GenBank/DDBJ whole genome shotgun (WGS) entry which is preliminary data.</text>
</comment>
<evidence type="ECO:0000313" key="2">
    <source>
        <dbReference type="EMBL" id="MFC5602434.1"/>
    </source>
</evidence>
<dbReference type="InterPro" id="IPR029058">
    <property type="entry name" value="AB_hydrolase_fold"/>
</dbReference>
<keyword evidence="2" id="KW-0378">Hydrolase</keyword>
<dbReference type="InterPro" id="IPR012354">
    <property type="entry name" value="Esterase_lipase"/>
</dbReference>
<dbReference type="PANTHER" id="PTHR11614">
    <property type="entry name" value="PHOSPHOLIPASE-RELATED"/>
    <property type="match status" value="1"/>
</dbReference>
<dbReference type="RefSeq" id="WP_381442515.1">
    <property type="nucleotide sequence ID" value="NZ_JBHSNP010000009.1"/>
</dbReference>
<dbReference type="InterPro" id="IPR051044">
    <property type="entry name" value="MAG_DAG_Lipase"/>
</dbReference>
<dbReference type="PIRSF" id="PIRSF017388">
    <property type="entry name" value="Esterase_lipase"/>
    <property type="match status" value="1"/>
</dbReference>
<evidence type="ECO:0000313" key="3">
    <source>
        <dbReference type="Proteomes" id="UP001596071"/>
    </source>
</evidence>
<protein>
    <submittedName>
        <fullName evidence="2">Alpha/beta hydrolase</fullName>
    </submittedName>
</protein>
<reference evidence="3" key="1">
    <citation type="journal article" date="2019" name="Int. J. Syst. Evol. Microbiol.">
        <title>The Global Catalogue of Microorganisms (GCM) 10K type strain sequencing project: providing services to taxonomists for standard genome sequencing and annotation.</title>
        <authorList>
            <consortium name="The Broad Institute Genomics Platform"/>
            <consortium name="The Broad Institute Genome Sequencing Center for Infectious Disease"/>
            <person name="Wu L."/>
            <person name="Ma J."/>
        </authorList>
    </citation>
    <scope>NUCLEOTIDE SEQUENCE [LARGE SCALE GENOMIC DNA]</scope>
    <source>
        <strain evidence="3">KACC 11299</strain>
    </source>
</reference>
<dbReference type="Gene3D" id="3.40.50.1820">
    <property type="entry name" value="alpha/beta hydrolase"/>
    <property type="match status" value="1"/>
</dbReference>
<dbReference type="SUPFAM" id="SSF53474">
    <property type="entry name" value="alpha/beta-Hydrolases"/>
    <property type="match status" value="1"/>
</dbReference>
<dbReference type="EMBL" id="JBHSNP010000009">
    <property type="protein sequence ID" value="MFC5602434.1"/>
    <property type="molecule type" value="Genomic_DNA"/>
</dbReference>
<dbReference type="GO" id="GO:0016787">
    <property type="term" value="F:hydrolase activity"/>
    <property type="evidence" value="ECO:0007669"/>
    <property type="project" value="UniProtKB-KW"/>
</dbReference>
<accession>A0ABW0TVQ4</accession>
<organism evidence="2 3">
    <name type="scientific">Sporosarcina koreensis</name>
    <dbReference type="NCBI Taxonomy" id="334735"/>
    <lineage>
        <taxon>Bacteria</taxon>
        <taxon>Bacillati</taxon>
        <taxon>Bacillota</taxon>
        <taxon>Bacilli</taxon>
        <taxon>Bacillales</taxon>
        <taxon>Caryophanaceae</taxon>
        <taxon>Sporosarcina</taxon>
    </lineage>
</organism>
<sequence>MRIAQPKPFFFESGKRAVLLLHGFTGTSADVRMLGRFLEKNGYTSLAPHYKGHGVPPEQLIETGPDEWWEDVISGYNQLKEAGYEEIAVGGLSLGGVFSLKLGVKMPVKGIVTMCSPMVMKTPDKLYEGVLKYASDYKRYEGKTAAEIEEEVGALRGKTMPSLAELKPLVDDVKDQLPDIDAPLLVIQSRNDDVIDPDSANIIYENASSEEKQIEWYEKSGHVITLGPEKEQLHEQVYQFLESLDWNV</sequence>
<feature type="domain" description="Serine aminopeptidase S33" evidence="1">
    <location>
        <begin position="15"/>
        <end position="225"/>
    </location>
</feature>
<dbReference type="Proteomes" id="UP001596071">
    <property type="component" value="Unassembled WGS sequence"/>
</dbReference>
<dbReference type="InterPro" id="IPR022742">
    <property type="entry name" value="Hydrolase_4"/>
</dbReference>
<name>A0ABW0TVQ4_9BACL</name>